<dbReference type="HOGENOM" id="CLU_3210578_0_0_2"/>
<evidence type="ECO:0000313" key="1">
    <source>
        <dbReference type="EMBL" id="AGI85858.1"/>
    </source>
</evidence>
<reference evidence="1 2" key="1">
    <citation type="journal article" date="2012" name="J. Bacteriol.">
        <title>Genome sequence of 'Candidatus Methanomethylophilus alvus' Mx1201, a methanogenic archaeon from the human gut belonging to a seventh order of methanogens.</title>
        <authorList>
            <person name="Borrel G."/>
            <person name="Harris H.M."/>
            <person name="Tottey W."/>
            <person name="Mihajlovski A."/>
            <person name="Parisot N."/>
            <person name="Peyretaillade E."/>
            <person name="Peyret P."/>
            <person name="Gribaldo S."/>
            <person name="O'Toole P.W."/>
            <person name="Brugere J.F."/>
        </authorList>
    </citation>
    <scope>NUCLEOTIDE SEQUENCE [LARGE SCALE GENOMIC DNA]</scope>
    <source>
        <strain evidence="1 2">Mx1201</strain>
    </source>
</reference>
<sequence length="44" mass="4796">MTLRYGGRHGLSGLQVYRLTAETASSYIQCNSVFGHCSLSLSMV</sequence>
<proteinExistence type="predicted"/>
<dbReference type="AlphaFoldDB" id="M9SID4"/>
<protein>
    <submittedName>
        <fullName evidence="1">Uncharacterized protein</fullName>
    </submittedName>
</protein>
<keyword evidence="2" id="KW-1185">Reference proteome</keyword>
<name>M9SID4_METAX</name>
<gene>
    <name evidence="1" type="ORF">MMALV_11250</name>
</gene>
<dbReference type="EMBL" id="CP004049">
    <property type="protein sequence ID" value="AGI85858.1"/>
    <property type="molecule type" value="Genomic_DNA"/>
</dbReference>
<dbReference type="Proteomes" id="UP000012672">
    <property type="component" value="Chromosome"/>
</dbReference>
<dbReference type="KEGG" id="max:MMALV_11250"/>
<dbReference type="InParanoid" id="M9SID4"/>
<accession>M9SID4</accession>
<organism evidence="1 2">
    <name type="scientific">Methanomethylophilus alvi (strain Mx1201)</name>
    <dbReference type="NCBI Taxonomy" id="1236689"/>
    <lineage>
        <taxon>Archaea</taxon>
        <taxon>Methanobacteriati</taxon>
        <taxon>Thermoplasmatota</taxon>
        <taxon>Thermoplasmata</taxon>
        <taxon>Methanomassiliicoccales</taxon>
        <taxon>Methanomethylophilaceae</taxon>
        <taxon>Methanomethylophilus</taxon>
    </lineage>
</organism>
<evidence type="ECO:0000313" key="2">
    <source>
        <dbReference type="Proteomes" id="UP000012672"/>
    </source>
</evidence>